<comment type="caution">
    <text evidence="4">The sequence shown here is derived from an EMBL/GenBank/DDBJ whole genome shotgun (WGS) entry which is preliminary data.</text>
</comment>
<dbReference type="GO" id="GO:0032259">
    <property type="term" value="P:methylation"/>
    <property type="evidence" value="ECO:0007669"/>
    <property type="project" value="UniProtKB-KW"/>
</dbReference>
<keyword evidence="1 4" id="KW-0489">Methyltransferase</keyword>
<reference evidence="4" key="1">
    <citation type="submission" date="2022-11" db="EMBL/GenBank/DDBJ databases">
        <title>WGS of Natronobacillus azotifigens 24KS-1, an anaerobic diazotrophic haloalkaliphile from soda-rich habitats.</title>
        <authorList>
            <person name="Sorokin D.Y."/>
            <person name="Merkel A.Y."/>
        </authorList>
    </citation>
    <scope>NUCLEOTIDE SEQUENCE</scope>
    <source>
        <strain evidence="4">24KS-1</strain>
    </source>
</reference>
<dbReference type="PANTHER" id="PTHR47816">
    <property type="entry name" value="RIBOSOMAL RNA SMALL SUBUNIT METHYLTRANSFERASE C"/>
    <property type="match status" value="1"/>
</dbReference>
<feature type="domain" description="Methyltransferase small" evidence="3">
    <location>
        <begin position="28"/>
        <end position="195"/>
    </location>
</feature>
<dbReference type="EMBL" id="JAPRAT010000017">
    <property type="protein sequence ID" value="MCZ0703486.1"/>
    <property type="molecule type" value="Genomic_DNA"/>
</dbReference>
<dbReference type="AlphaFoldDB" id="A0A9J6RDN8"/>
<dbReference type="Pfam" id="PF05175">
    <property type="entry name" value="MTS"/>
    <property type="match status" value="1"/>
</dbReference>
<organism evidence="4 5">
    <name type="scientific">Natronobacillus azotifigens</name>
    <dbReference type="NCBI Taxonomy" id="472978"/>
    <lineage>
        <taxon>Bacteria</taxon>
        <taxon>Bacillati</taxon>
        <taxon>Bacillota</taxon>
        <taxon>Bacilli</taxon>
        <taxon>Bacillales</taxon>
        <taxon>Bacillaceae</taxon>
        <taxon>Natronobacillus</taxon>
    </lineage>
</organism>
<dbReference type="RefSeq" id="WP_268780252.1">
    <property type="nucleotide sequence ID" value="NZ_JAPRAT010000017.1"/>
</dbReference>
<dbReference type="GO" id="GO:0008757">
    <property type="term" value="F:S-adenosylmethionine-dependent methyltransferase activity"/>
    <property type="evidence" value="ECO:0007669"/>
    <property type="project" value="InterPro"/>
</dbReference>
<accession>A0A9J6RDN8</accession>
<dbReference type="InterPro" id="IPR007848">
    <property type="entry name" value="Small_mtfrase_dom"/>
</dbReference>
<dbReference type="InterPro" id="IPR046977">
    <property type="entry name" value="RsmC/RlmG"/>
</dbReference>
<keyword evidence="5" id="KW-1185">Reference proteome</keyword>
<evidence type="ECO:0000259" key="3">
    <source>
        <dbReference type="Pfam" id="PF05175"/>
    </source>
</evidence>
<evidence type="ECO:0000313" key="5">
    <source>
        <dbReference type="Proteomes" id="UP001084197"/>
    </source>
</evidence>
<protein>
    <submittedName>
        <fullName evidence="4">Class I SAM-dependent methyltransferase</fullName>
    </submittedName>
</protein>
<dbReference type="SUPFAM" id="SSF53335">
    <property type="entry name" value="S-adenosyl-L-methionine-dependent methyltransferases"/>
    <property type="match status" value="1"/>
</dbReference>
<name>A0A9J6RDN8_9BACI</name>
<evidence type="ECO:0000256" key="2">
    <source>
        <dbReference type="ARBA" id="ARBA00022679"/>
    </source>
</evidence>
<keyword evidence="2" id="KW-0808">Transferase</keyword>
<sequence length="199" mass="22324">MSEQYFTNQPQSKSNPKTWNYDLRGHSFQFTSDIGVFSKNEVDFGSKTLIDTFEAPEIAGAIVDLGCGYGPIGLSIAKSFPNRHIIMSDVNERAIGLARENAKHNRIENVAFYLSDRFEQIPNQPCAAVLTNPPIRAGKKTVHQIFEDSYEFLEPEGELWVVIQKKQGAPSALKKIEALFSTVKIAKKQKGYEIIRATK</sequence>
<evidence type="ECO:0000313" key="4">
    <source>
        <dbReference type="EMBL" id="MCZ0703486.1"/>
    </source>
</evidence>
<dbReference type="InterPro" id="IPR029063">
    <property type="entry name" value="SAM-dependent_MTases_sf"/>
</dbReference>
<dbReference type="PANTHER" id="PTHR47816:SF4">
    <property type="entry name" value="RIBOSOMAL RNA SMALL SUBUNIT METHYLTRANSFERASE C"/>
    <property type="match status" value="1"/>
</dbReference>
<dbReference type="Proteomes" id="UP001084197">
    <property type="component" value="Unassembled WGS sequence"/>
</dbReference>
<dbReference type="CDD" id="cd02440">
    <property type="entry name" value="AdoMet_MTases"/>
    <property type="match status" value="1"/>
</dbReference>
<proteinExistence type="predicted"/>
<gene>
    <name evidence="4" type="ORF">OWO01_09675</name>
</gene>
<evidence type="ECO:0000256" key="1">
    <source>
        <dbReference type="ARBA" id="ARBA00022603"/>
    </source>
</evidence>
<dbReference type="Gene3D" id="3.40.50.150">
    <property type="entry name" value="Vaccinia Virus protein VP39"/>
    <property type="match status" value="1"/>
</dbReference>